<dbReference type="PIRSF" id="PIRSF029347">
    <property type="entry name" value="RecF"/>
    <property type="match status" value="1"/>
</dbReference>
<sequence length="403" mass="45139">MPGKKLRGMARIENLRVKNYRVLRDLELSDITPLTVFAGPNGSGKSTLFDVFAFLAECFDDGLRRAWDRRGRGREIRSRGSSGAVEFEIKYREPGLTPITYHLAIEDGPRGPVVASESLKWRRGKQYGKPYTFLDFKYGEGTVIAGETPEEQDRRVPERLTSPDLLAVSTLGQLAAHPRVTALRQFITGWYLSYISADDARGTPESGPQERLSRTGDNLPNVMQYLDEQHPERLAEILSILAKRVPQLEEVKTRPLDDGRLLLQVKDAPFSDPVQSRWASDGTLKMLSYLIALHDPEPPSLIGIEEPENHLHPKLLGELAEECRAAAERGQVFVSTHSPFLVNGIDPKELRVLYRGNNGYTRAFRPSDSQAVRAHVESGALLGDLWMEGYFNHGDPLSPSRGR</sequence>
<gene>
    <name evidence="3" type="ORF">G9U55_13310</name>
</gene>
<dbReference type="InterPro" id="IPR003959">
    <property type="entry name" value="ATPase_AAA_core"/>
</dbReference>
<dbReference type="InterPro" id="IPR027417">
    <property type="entry name" value="P-loop_NTPase"/>
</dbReference>
<dbReference type="PANTHER" id="PTHR40396:SF1">
    <property type="entry name" value="ATPASE AAA-TYPE CORE DOMAIN-CONTAINING PROTEIN"/>
    <property type="match status" value="1"/>
</dbReference>
<dbReference type="Pfam" id="PF13304">
    <property type="entry name" value="AAA_21"/>
    <property type="match status" value="1"/>
</dbReference>
<name>A0ABX7EQT5_9ACTN</name>
<accession>A0ABX7EQT5</accession>
<dbReference type="InterPro" id="IPR041685">
    <property type="entry name" value="AAA_GajA/Old/RecF-like"/>
</dbReference>
<keyword evidence="4" id="KW-1185">Reference proteome</keyword>
<evidence type="ECO:0000259" key="1">
    <source>
        <dbReference type="Pfam" id="PF13175"/>
    </source>
</evidence>
<dbReference type="SUPFAM" id="SSF52540">
    <property type="entry name" value="P-loop containing nucleoside triphosphate hydrolases"/>
    <property type="match status" value="1"/>
</dbReference>
<feature type="domain" description="ATPase AAA-type core" evidence="2">
    <location>
        <begin position="268"/>
        <end position="343"/>
    </location>
</feature>
<evidence type="ECO:0000313" key="4">
    <source>
        <dbReference type="Proteomes" id="UP000596311"/>
    </source>
</evidence>
<reference evidence="3 4" key="1">
    <citation type="submission" date="2020-03" db="EMBL/GenBank/DDBJ databases">
        <title>Genome mining and metabolic profiling illuminate the polycyclic tetramate macrolactams from Streptomyces koyangensis SCSIO 5802.</title>
        <authorList>
            <person name="Ding W."/>
        </authorList>
    </citation>
    <scope>NUCLEOTIDE SEQUENCE [LARGE SCALE GENOMIC DNA]</scope>
    <source>
        <strain evidence="3 4">SCSIO 5802</strain>
    </source>
</reference>
<dbReference type="Proteomes" id="UP000596311">
    <property type="component" value="Chromosome"/>
</dbReference>
<protein>
    <submittedName>
        <fullName evidence="3">AAA family ATPase</fullName>
    </submittedName>
</protein>
<dbReference type="InterPro" id="IPR014555">
    <property type="entry name" value="RecF-like"/>
</dbReference>
<dbReference type="Pfam" id="PF13175">
    <property type="entry name" value="AAA_15"/>
    <property type="match status" value="1"/>
</dbReference>
<dbReference type="Gene3D" id="3.40.50.300">
    <property type="entry name" value="P-loop containing nucleotide triphosphate hydrolases"/>
    <property type="match status" value="2"/>
</dbReference>
<dbReference type="PANTHER" id="PTHR40396">
    <property type="entry name" value="ATPASE-LIKE PROTEIN"/>
    <property type="match status" value="1"/>
</dbReference>
<organism evidence="3 4">
    <name type="scientific">Streptomyces koyangensis</name>
    <dbReference type="NCBI Taxonomy" id="188770"/>
    <lineage>
        <taxon>Bacteria</taxon>
        <taxon>Bacillati</taxon>
        <taxon>Actinomycetota</taxon>
        <taxon>Actinomycetes</taxon>
        <taxon>Kitasatosporales</taxon>
        <taxon>Streptomycetaceae</taxon>
        <taxon>Streptomyces</taxon>
        <taxon>Streptomyces aurantiacus group</taxon>
    </lineage>
</organism>
<proteinExistence type="predicted"/>
<evidence type="ECO:0000313" key="3">
    <source>
        <dbReference type="EMBL" id="QRF06182.1"/>
    </source>
</evidence>
<dbReference type="EMBL" id="CP049945">
    <property type="protein sequence ID" value="QRF06182.1"/>
    <property type="molecule type" value="Genomic_DNA"/>
</dbReference>
<evidence type="ECO:0000259" key="2">
    <source>
        <dbReference type="Pfam" id="PF13304"/>
    </source>
</evidence>
<feature type="domain" description="Endonuclease GajA/Old nuclease/RecF-like AAA" evidence="1">
    <location>
        <begin position="12"/>
        <end position="55"/>
    </location>
</feature>